<sequence length="435" mass="48681">MARDYAEEIDARILHNWCGMGRKAPPSAPATTGRKRKGPSFPPLTGSKRRRAPAPAAAQASGWASLPSDIAHLVGCRVLAGDVVDYIAFRAVCSGWRASTASPRDPTMLDPHLRPRAWVALCDGDAVRPDEAGEITFFHTRTARSLRVRLPELRRYRIVGFTDGLVILLHKRTTAVRVLHPFTRAAVDLPPLAPVYHRVVRNRNSLLDMSAAVCTATSGSSVAVVVWFPWTPGVLSTEPGRLEDGALEYFALPRFGNPNLCSYYLVESGGHMLLVVKHRNTKCNHPEPWKGIAFAIFKVLDVNFLRWLLVHVSNLGDRALFLGEDRCLSISAKDLPSVSSNSLYFSVLLPNHVVLHSLSDQSFERPTTFCQVHDTKERIRPSVRPFTIADHLLTYCSHREWARGLMFHEYNGVPECFEDLQKKIRKQDSQLRIPQ</sequence>
<dbReference type="Proteomes" id="UP000324897">
    <property type="component" value="Chromosome 5"/>
</dbReference>
<dbReference type="EMBL" id="RWGY01000004">
    <property type="protein sequence ID" value="TVU48276.1"/>
    <property type="molecule type" value="Genomic_DNA"/>
</dbReference>
<organism evidence="3 4">
    <name type="scientific">Eragrostis curvula</name>
    <name type="common">weeping love grass</name>
    <dbReference type="NCBI Taxonomy" id="38414"/>
    <lineage>
        <taxon>Eukaryota</taxon>
        <taxon>Viridiplantae</taxon>
        <taxon>Streptophyta</taxon>
        <taxon>Embryophyta</taxon>
        <taxon>Tracheophyta</taxon>
        <taxon>Spermatophyta</taxon>
        <taxon>Magnoliopsida</taxon>
        <taxon>Liliopsida</taxon>
        <taxon>Poales</taxon>
        <taxon>Poaceae</taxon>
        <taxon>PACMAD clade</taxon>
        <taxon>Chloridoideae</taxon>
        <taxon>Eragrostideae</taxon>
        <taxon>Eragrostidinae</taxon>
        <taxon>Eragrostis</taxon>
    </lineage>
</organism>
<dbReference type="PANTHER" id="PTHR33165">
    <property type="entry name" value="F-BOX DOMAIN CONTAINING PROTEIN-LIKE-RELATED"/>
    <property type="match status" value="1"/>
</dbReference>
<feature type="region of interest" description="Disordered" evidence="1">
    <location>
        <begin position="22"/>
        <end position="58"/>
    </location>
</feature>
<dbReference type="Pfam" id="PF03478">
    <property type="entry name" value="Beta-prop_KIB1-4"/>
    <property type="match status" value="2"/>
</dbReference>
<dbReference type="Gramene" id="TVU48276">
    <property type="protein sequence ID" value="TVU48276"/>
    <property type="gene ID" value="EJB05_07906"/>
</dbReference>
<evidence type="ECO:0000256" key="1">
    <source>
        <dbReference type="SAM" id="MobiDB-lite"/>
    </source>
</evidence>
<evidence type="ECO:0000313" key="3">
    <source>
        <dbReference type="EMBL" id="TVU48276.1"/>
    </source>
</evidence>
<dbReference type="PANTHER" id="PTHR33165:SF72">
    <property type="entry name" value="F-BOX DOMAIN-CONTAINING PROTEIN"/>
    <property type="match status" value="1"/>
</dbReference>
<accession>A0A5J9WK09</accession>
<feature type="domain" description="KIB1-4 beta-propeller" evidence="2">
    <location>
        <begin position="140"/>
        <end position="228"/>
    </location>
</feature>
<feature type="non-terminal residue" evidence="3">
    <location>
        <position position="435"/>
    </location>
</feature>
<dbReference type="OrthoDB" id="730275at2759"/>
<dbReference type="InterPro" id="IPR005174">
    <property type="entry name" value="KIB1-4_b-propeller"/>
</dbReference>
<evidence type="ECO:0000313" key="4">
    <source>
        <dbReference type="Proteomes" id="UP000324897"/>
    </source>
</evidence>
<name>A0A5J9WK09_9POAL</name>
<evidence type="ECO:0000259" key="2">
    <source>
        <dbReference type="Pfam" id="PF03478"/>
    </source>
</evidence>
<keyword evidence="4" id="KW-1185">Reference proteome</keyword>
<proteinExistence type="predicted"/>
<gene>
    <name evidence="3" type="ORF">EJB05_07906</name>
</gene>
<reference evidence="3 4" key="1">
    <citation type="journal article" date="2019" name="Sci. Rep.">
        <title>A high-quality genome of Eragrostis curvula grass provides insights into Poaceae evolution and supports new strategies to enhance forage quality.</title>
        <authorList>
            <person name="Carballo J."/>
            <person name="Santos B.A.C.M."/>
            <person name="Zappacosta D."/>
            <person name="Garbus I."/>
            <person name="Selva J.P."/>
            <person name="Gallo C.A."/>
            <person name="Diaz A."/>
            <person name="Albertini E."/>
            <person name="Caccamo M."/>
            <person name="Echenique V."/>
        </authorList>
    </citation>
    <scope>NUCLEOTIDE SEQUENCE [LARGE SCALE GENOMIC DNA]</scope>
    <source>
        <strain evidence="4">cv. Victoria</strain>
        <tissue evidence="3">Leaf</tissue>
    </source>
</reference>
<dbReference type="AlphaFoldDB" id="A0A5J9WK09"/>
<comment type="caution">
    <text evidence="3">The sequence shown here is derived from an EMBL/GenBank/DDBJ whole genome shotgun (WGS) entry which is preliminary data.</text>
</comment>
<feature type="non-terminal residue" evidence="3">
    <location>
        <position position="1"/>
    </location>
</feature>
<feature type="domain" description="KIB1-4 beta-propeller" evidence="2">
    <location>
        <begin position="251"/>
        <end position="346"/>
    </location>
</feature>
<protein>
    <recommendedName>
        <fullName evidence="2">KIB1-4 beta-propeller domain-containing protein</fullName>
    </recommendedName>
</protein>